<feature type="domain" description="DJ-1/PfpI" evidence="1">
    <location>
        <begin position="5"/>
        <end position="176"/>
    </location>
</feature>
<name>A0A3S0QVF7_9BACI</name>
<comment type="caution">
    <text evidence="2">The sequence shown here is derived from an EMBL/GenBank/DDBJ whole genome shotgun (WGS) entry which is preliminary data.</text>
</comment>
<sequence>MQTEKAYLYVFNTMSDWEYGYLIAELNTGRYFKKDLVPLKVVTVGVNKEIITTMGGLSIKPDMSLDECTFESKDLLVLPGGTTWGEDIHQPILKKVGEALKKCTIVAAICGATEGLANFGYLDSRKHTSNNLEYFKMACPNYKGEKLYEKGPVVSDGNLVTASGVAPLEFAMEVLKIIDVFTPDTLHSWYYLNKTHQPEYFFQLMNSINGYE</sequence>
<protein>
    <submittedName>
        <fullName evidence="2">Glutamine amidotransferase</fullName>
    </submittedName>
</protein>
<organism evidence="2 3">
    <name type="scientific">Lysinibacillus telephonicus</name>
    <dbReference type="NCBI Taxonomy" id="1714840"/>
    <lineage>
        <taxon>Bacteria</taxon>
        <taxon>Bacillati</taxon>
        <taxon>Bacillota</taxon>
        <taxon>Bacilli</taxon>
        <taxon>Bacillales</taxon>
        <taxon>Bacillaceae</taxon>
        <taxon>Lysinibacillus</taxon>
    </lineage>
</organism>
<reference evidence="2 3" key="1">
    <citation type="submission" date="2018-12" db="EMBL/GenBank/DDBJ databases">
        <authorList>
            <person name="Yu L."/>
        </authorList>
    </citation>
    <scope>NUCLEOTIDE SEQUENCE [LARGE SCALE GENOMIC DNA]</scope>
    <source>
        <strain evidence="2 3">S5H2222</strain>
    </source>
</reference>
<dbReference type="InterPro" id="IPR029062">
    <property type="entry name" value="Class_I_gatase-like"/>
</dbReference>
<evidence type="ECO:0000313" key="3">
    <source>
        <dbReference type="Proteomes" id="UP000276349"/>
    </source>
</evidence>
<dbReference type="PANTHER" id="PTHR48094:SF19">
    <property type="entry name" value="DJ-1_PFPI DOMAIN-CONTAINING PROTEIN"/>
    <property type="match status" value="1"/>
</dbReference>
<proteinExistence type="predicted"/>
<dbReference type="SUPFAM" id="SSF52317">
    <property type="entry name" value="Class I glutamine amidotransferase-like"/>
    <property type="match status" value="1"/>
</dbReference>
<dbReference type="RefSeq" id="WP_126294373.1">
    <property type="nucleotide sequence ID" value="NZ_RXNR01000025.1"/>
</dbReference>
<keyword evidence="2" id="KW-0315">Glutamine amidotransferase</keyword>
<keyword evidence="3" id="KW-1185">Reference proteome</keyword>
<evidence type="ECO:0000313" key="2">
    <source>
        <dbReference type="EMBL" id="RTQ92929.1"/>
    </source>
</evidence>
<dbReference type="GO" id="GO:0005737">
    <property type="term" value="C:cytoplasm"/>
    <property type="evidence" value="ECO:0007669"/>
    <property type="project" value="TreeGrafter"/>
</dbReference>
<dbReference type="CDD" id="cd03140">
    <property type="entry name" value="GATase1_PfpI_3"/>
    <property type="match status" value="1"/>
</dbReference>
<dbReference type="Gene3D" id="3.40.50.880">
    <property type="match status" value="1"/>
</dbReference>
<gene>
    <name evidence="2" type="ORF">EKG35_10310</name>
</gene>
<dbReference type="AlphaFoldDB" id="A0A3S0QVF7"/>
<dbReference type="Pfam" id="PF01965">
    <property type="entry name" value="DJ-1_PfpI"/>
    <property type="match status" value="1"/>
</dbReference>
<dbReference type="GO" id="GO:0016740">
    <property type="term" value="F:transferase activity"/>
    <property type="evidence" value="ECO:0007669"/>
    <property type="project" value="UniProtKB-KW"/>
</dbReference>
<evidence type="ECO:0000259" key="1">
    <source>
        <dbReference type="Pfam" id="PF01965"/>
    </source>
</evidence>
<accession>A0A3S0QVF7</accession>
<keyword evidence="2" id="KW-0808">Transferase</keyword>
<dbReference type="InterPro" id="IPR050325">
    <property type="entry name" value="Prot/Nucl_acid_deglycase"/>
</dbReference>
<dbReference type="OrthoDB" id="6003696at2"/>
<dbReference type="EMBL" id="RXNR01000025">
    <property type="protein sequence ID" value="RTQ92929.1"/>
    <property type="molecule type" value="Genomic_DNA"/>
</dbReference>
<dbReference type="Proteomes" id="UP000276349">
    <property type="component" value="Unassembled WGS sequence"/>
</dbReference>
<dbReference type="PANTHER" id="PTHR48094">
    <property type="entry name" value="PROTEIN/NUCLEIC ACID DEGLYCASE DJ-1-RELATED"/>
    <property type="match status" value="1"/>
</dbReference>
<dbReference type="InterPro" id="IPR002818">
    <property type="entry name" value="DJ-1/PfpI"/>
</dbReference>